<reference evidence="5" key="1">
    <citation type="submission" date="2023-06" db="EMBL/GenBank/DDBJ databases">
        <title>Reference genome for the Northern bat (Eptesicus nilssonii), a most northern bat species.</title>
        <authorList>
            <person name="Laine V.N."/>
            <person name="Pulliainen A.T."/>
            <person name="Lilley T.M."/>
        </authorList>
    </citation>
    <scope>NUCLEOTIDE SEQUENCE</scope>
    <source>
        <strain evidence="5">BLF_Eptnil</strain>
        <tissue evidence="5">Kidney</tissue>
    </source>
</reference>
<name>A0AA40I747_CNENI</name>
<protein>
    <recommendedName>
        <fullName evidence="7">Ribosomal RNA processing 1</fullName>
    </recommendedName>
</protein>
<keyword evidence="6" id="KW-1185">Reference proteome</keyword>
<dbReference type="GO" id="GO:0006364">
    <property type="term" value="P:rRNA processing"/>
    <property type="evidence" value="ECO:0007669"/>
    <property type="project" value="InterPro"/>
</dbReference>
<evidence type="ECO:0008006" key="7">
    <source>
        <dbReference type="Google" id="ProtNLM"/>
    </source>
</evidence>
<dbReference type="Pfam" id="PF05997">
    <property type="entry name" value="Nop52"/>
    <property type="match status" value="1"/>
</dbReference>
<evidence type="ECO:0000256" key="4">
    <source>
        <dbReference type="SAM" id="MobiDB-lite"/>
    </source>
</evidence>
<feature type="region of interest" description="Disordered" evidence="4">
    <location>
        <begin position="325"/>
        <end position="362"/>
    </location>
</feature>
<evidence type="ECO:0000256" key="2">
    <source>
        <dbReference type="ARBA" id="ARBA00006374"/>
    </source>
</evidence>
<sequence length="377" mass="42954">MVPQLPPEIQLAQRLAGNEQVTRDRAVRKLRKYIVARTQRAAGGFTHDELLKVWKGLFYCMWMQDKPLLQGLKEIILLFPAQEELGRTISQLVHAFQTTEAQHLFLQTFWQTMNREWTGIDRLRLDKFYMLMRMVLKESLKALRMRAWEESQAPNGVKSHFIEIFLEELAKVGASELTADQNLKFIDPFCRIAAQTKDSLVLHNINRGIFETIVEQAPLAIEDLMNEMEEEEGEMSEDDGQEQGVPSKKLFEKPPGGSCGAAPGLGEEQGEDDEDSTGAVLQFDYEAVANRLFEMASHQSTPSQNRKRLYKVIRKLQDLAEGLFPEEDVPEEAYSGRQEGRKGRKAKKRSPKSQLQNKTGASVSTLVRTRLLVRVCS</sequence>
<evidence type="ECO:0000256" key="1">
    <source>
        <dbReference type="ARBA" id="ARBA00004123"/>
    </source>
</evidence>
<dbReference type="GO" id="GO:0005634">
    <property type="term" value="C:nucleus"/>
    <property type="evidence" value="ECO:0007669"/>
    <property type="project" value="UniProtKB-SubCell"/>
</dbReference>
<evidence type="ECO:0000256" key="3">
    <source>
        <dbReference type="ARBA" id="ARBA00023242"/>
    </source>
</evidence>
<comment type="caution">
    <text evidence="5">The sequence shown here is derived from an EMBL/GenBank/DDBJ whole genome shotgun (WGS) entry which is preliminary data.</text>
</comment>
<comment type="subcellular location">
    <subcellularLocation>
        <location evidence="1">Nucleus</location>
    </subcellularLocation>
</comment>
<feature type="compositionally biased region" description="Basic residues" evidence="4">
    <location>
        <begin position="342"/>
        <end position="351"/>
    </location>
</feature>
<comment type="similarity">
    <text evidence="2">Belongs to the RRP1 family.</text>
</comment>
<dbReference type="PANTHER" id="PTHR13026">
    <property type="entry name" value="NNP-1 PROTEIN NOVEL NUCLEAR PROTEIN 1 NOP52"/>
    <property type="match status" value="1"/>
</dbReference>
<gene>
    <name evidence="5" type="ORF">QTO34_014848</name>
</gene>
<evidence type="ECO:0000313" key="6">
    <source>
        <dbReference type="Proteomes" id="UP001177744"/>
    </source>
</evidence>
<dbReference type="InterPro" id="IPR010301">
    <property type="entry name" value="RRP1"/>
</dbReference>
<keyword evidence="3" id="KW-0539">Nucleus</keyword>
<dbReference type="PANTHER" id="PTHR13026:SF1">
    <property type="entry name" value="RIBOSOMAL RNA PROCESSING PROTEIN 1 HOMOLOG A"/>
    <property type="match status" value="1"/>
</dbReference>
<feature type="compositionally biased region" description="Polar residues" evidence="4">
    <location>
        <begin position="352"/>
        <end position="362"/>
    </location>
</feature>
<organism evidence="5 6">
    <name type="scientific">Cnephaeus nilssonii</name>
    <name type="common">Northern bat</name>
    <name type="synonym">Eptesicus nilssonii</name>
    <dbReference type="NCBI Taxonomy" id="3371016"/>
    <lineage>
        <taxon>Eukaryota</taxon>
        <taxon>Metazoa</taxon>
        <taxon>Chordata</taxon>
        <taxon>Craniata</taxon>
        <taxon>Vertebrata</taxon>
        <taxon>Euteleostomi</taxon>
        <taxon>Mammalia</taxon>
        <taxon>Eutheria</taxon>
        <taxon>Laurasiatheria</taxon>
        <taxon>Chiroptera</taxon>
        <taxon>Yangochiroptera</taxon>
        <taxon>Vespertilionidae</taxon>
        <taxon>Cnephaeus</taxon>
    </lineage>
</organism>
<feature type="region of interest" description="Disordered" evidence="4">
    <location>
        <begin position="229"/>
        <end position="277"/>
    </location>
</feature>
<evidence type="ECO:0000313" key="5">
    <source>
        <dbReference type="EMBL" id="KAK1344283.1"/>
    </source>
</evidence>
<proteinExistence type="inferred from homology"/>
<feature type="compositionally biased region" description="Acidic residues" evidence="4">
    <location>
        <begin position="229"/>
        <end position="241"/>
    </location>
</feature>
<dbReference type="EMBL" id="JAULJE010000004">
    <property type="protein sequence ID" value="KAK1344283.1"/>
    <property type="molecule type" value="Genomic_DNA"/>
</dbReference>
<accession>A0AA40I747</accession>
<dbReference type="AlphaFoldDB" id="A0AA40I747"/>
<dbReference type="Proteomes" id="UP001177744">
    <property type="component" value="Unassembled WGS sequence"/>
</dbReference>
<dbReference type="GO" id="GO:0030688">
    <property type="term" value="C:preribosome, small subunit precursor"/>
    <property type="evidence" value="ECO:0007669"/>
    <property type="project" value="InterPro"/>
</dbReference>